<keyword evidence="4 9" id="KW-0378">Hydrolase</keyword>
<keyword evidence="10" id="KW-1185">Reference proteome</keyword>
<feature type="region of interest" description="Disordered" evidence="7">
    <location>
        <begin position="22"/>
        <end position="50"/>
    </location>
</feature>
<protein>
    <submittedName>
        <fullName evidence="9">Putative nudix hydrolase 7</fullName>
    </submittedName>
</protein>
<dbReference type="PANTHER" id="PTHR12318:SF0">
    <property type="entry name" value="ACYL-COENZYME A DIPHOSPHATASE NUDT19"/>
    <property type="match status" value="1"/>
</dbReference>
<evidence type="ECO:0000313" key="9">
    <source>
        <dbReference type="EMBL" id="TVY56991.1"/>
    </source>
</evidence>
<evidence type="ECO:0000256" key="7">
    <source>
        <dbReference type="SAM" id="MobiDB-lite"/>
    </source>
</evidence>
<evidence type="ECO:0000259" key="8">
    <source>
        <dbReference type="PROSITE" id="PS51462"/>
    </source>
</evidence>
<dbReference type="Proteomes" id="UP000481288">
    <property type="component" value="Unassembled WGS sequence"/>
</dbReference>
<name>A0A7D8UST5_9HELO</name>
<dbReference type="GO" id="GO:0046872">
    <property type="term" value="F:metal ion binding"/>
    <property type="evidence" value="ECO:0007669"/>
    <property type="project" value="UniProtKB-KW"/>
</dbReference>
<gene>
    <name evidence="9" type="primary">ndx-7</name>
    <name evidence="9" type="ORF">LCER1_G003324</name>
</gene>
<comment type="cofactor">
    <cofactor evidence="1">
        <name>Mn(2+)</name>
        <dbReference type="ChEBI" id="CHEBI:29035"/>
    </cofactor>
</comment>
<evidence type="ECO:0000256" key="3">
    <source>
        <dbReference type="ARBA" id="ARBA00022723"/>
    </source>
</evidence>
<keyword evidence="6" id="KW-0464">Manganese</keyword>
<dbReference type="InterPro" id="IPR015797">
    <property type="entry name" value="NUDIX_hydrolase-like_dom_sf"/>
</dbReference>
<comment type="cofactor">
    <cofactor evidence="2">
        <name>Mg(2+)</name>
        <dbReference type="ChEBI" id="CHEBI:18420"/>
    </cofactor>
</comment>
<dbReference type="EMBL" id="QGMG01000120">
    <property type="protein sequence ID" value="TVY56991.1"/>
    <property type="molecule type" value="Genomic_DNA"/>
</dbReference>
<dbReference type="Gene3D" id="3.90.79.10">
    <property type="entry name" value="Nucleoside Triphosphate Pyrophosphohydrolase"/>
    <property type="match status" value="1"/>
</dbReference>
<dbReference type="SUPFAM" id="SSF55811">
    <property type="entry name" value="Nudix"/>
    <property type="match status" value="1"/>
</dbReference>
<dbReference type="OrthoDB" id="1695362at2759"/>
<evidence type="ECO:0000313" key="10">
    <source>
        <dbReference type="Proteomes" id="UP000481288"/>
    </source>
</evidence>
<reference evidence="9 10" key="1">
    <citation type="submission" date="2018-05" db="EMBL/GenBank/DDBJ databases">
        <title>Whole genome sequencing for identification of molecular markers to develop diagnostic detection tools for the regulated plant pathogen Lachnellula willkommii.</title>
        <authorList>
            <person name="Giroux E."/>
            <person name="Bilodeau G."/>
        </authorList>
    </citation>
    <scope>NUCLEOTIDE SEQUENCE [LARGE SCALE GENOMIC DNA]</scope>
    <source>
        <strain evidence="9 10">CBS 625.97</strain>
    </source>
</reference>
<dbReference type="GO" id="GO:0016818">
    <property type="term" value="F:hydrolase activity, acting on acid anhydrides, in phosphorus-containing anhydrides"/>
    <property type="evidence" value="ECO:0007669"/>
    <property type="project" value="InterPro"/>
</dbReference>
<evidence type="ECO:0000256" key="6">
    <source>
        <dbReference type="ARBA" id="ARBA00023211"/>
    </source>
</evidence>
<evidence type="ECO:0000256" key="1">
    <source>
        <dbReference type="ARBA" id="ARBA00001936"/>
    </source>
</evidence>
<keyword evidence="3" id="KW-0479">Metal-binding</keyword>
<evidence type="ECO:0000256" key="5">
    <source>
        <dbReference type="ARBA" id="ARBA00022842"/>
    </source>
</evidence>
<dbReference type="AlphaFoldDB" id="A0A7D8UST5"/>
<proteinExistence type="predicted"/>
<organism evidence="9 10">
    <name type="scientific">Lachnellula cervina</name>
    <dbReference type="NCBI Taxonomy" id="1316786"/>
    <lineage>
        <taxon>Eukaryota</taxon>
        <taxon>Fungi</taxon>
        <taxon>Dikarya</taxon>
        <taxon>Ascomycota</taxon>
        <taxon>Pezizomycotina</taxon>
        <taxon>Leotiomycetes</taxon>
        <taxon>Helotiales</taxon>
        <taxon>Lachnaceae</taxon>
        <taxon>Lachnellula</taxon>
    </lineage>
</organism>
<evidence type="ECO:0000256" key="2">
    <source>
        <dbReference type="ARBA" id="ARBA00001946"/>
    </source>
</evidence>
<accession>A0A7D8UST5</accession>
<comment type="caution">
    <text evidence="9">The sequence shown here is derived from an EMBL/GenBank/DDBJ whole genome shotgun (WGS) entry which is preliminary data.</text>
</comment>
<dbReference type="InterPro" id="IPR039121">
    <property type="entry name" value="NUDT19"/>
</dbReference>
<dbReference type="GO" id="GO:0005739">
    <property type="term" value="C:mitochondrion"/>
    <property type="evidence" value="ECO:0007669"/>
    <property type="project" value="TreeGrafter"/>
</dbReference>
<feature type="domain" description="Nudix hydrolase" evidence="8">
    <location>
        <begin position="49"/>
        <end position="264"/>
    </location>
</feature>
<dbReference type="InterPro" id="IPR000086">
    <property type="entry name" value="NUDIX_hydrolase_dom"/>
</dbReference>
<sequence length="379" mass="42174">CKLEPYTTFKIFRGARGAGLYKKTMAPPRPELEKQYMSSNSKPKKEIAEPKPSASILLISPTNQILLLHRVQTSSSFASAHVFPGGNLSTSQDGEIPGPRDGGRHVDGMAYRIGAIRETFEESGILLAKKEDGSLLEVEEGVREKARKEIHAGKLKFQDWVKSLGGVIDSGGPHFSDPFLFNALYPFTRWITPPNLPKRFTTQMYIYFLPLTQTSAQNITSTYIVPTPTSDGGIEHTAALFASCREWLDQATKGEIILFPPQYYLMHLLSPFLNPSSTPLSTQELQNQRDVVLEFLQGDGDGKGVKWADKVMSPVGLLMRKSDGRSVLSLEKPGPELVGSGRAGDAERVVLVKFSKEGPRDVEVRWRREVLDEEKREKL</sequence>
<dbReference type="CDD" id="cd18870">
    <property type="entry name" value="NUDIX_AcylCoAdiphos_Nudt19"/>
    <property type="match status" value="1"/>
</dbReference>
<dbReference type="PROSITE" id="PS51462">
    <property type="entry name" value="NUDIX"/>
    <property type="match status" value="1"/>
</dbReference>
<keyword evidence="5" id="KW-0460">Magnesium</keyword>
<dbReference type="PANTHER" id="PTHR12318">
    <property type="entry name" value="TESTOSTERONE-REGULATED PROTEIN RP2"/>
    <property type="match status" value="1"/>
</dbReference>
<evidence type="ECO:0000256" key="4">
    <source>
        <dbReference type="ARBA" id="ARBA00022801"/>
    </source>
</evidence>
<feature type="non-terminal residue" evidence="9">
    <location>
        <position position="1"/>
    </location>
</feature>